<dbReference type="PANTHER" id="PTHR39176:SF1">
    <property type="entry name" value="PERIPLASMIC PROTEIN"/>
    <property type="match status" value="1"/>
</dbReference>
<dbReference type="AlphaFoldDB" id="A0A7H0FVJ8"/>
<name>A0A7H0FVJ8_9GAMM</name>
<dbReference type="EMBL" id="CP060820">
    <property type="protein sequence ID" value="QNP40064.1"/>
    <property type="molecule type" value="Genomic_DNA"/>
</dbReference>
<evidence type="ECO:0000313" key="4">
    <source>
        <dbReference type="Proteomes" id="UP000516018"/>
    </source>
</evidence>
<feature type="region of interest" description="Disordered" evidence="1">
    <location>
        <begin position="15"/>
        <end position="63"/>
    </location>
</feature>
<dbReference type="Pfam" id="PF07007">
    <property type="entry name" value="LprI"/>
    <property type="match status" value="1"/>
</dbReference>
<protein>
    <submittedName>
        <fullName evidence="3">DUF1311 domain-containing protein</fullName>
    </submittedName>
</protein>
<evidence type="ECO:0000259" key="2">
    <source>
        <dbReference type="Pfam" id="PF07007"/>
    </source>
</evidence>
<feature type="compositionally biased region" description="Polar residues" evidence="1">
    <location>
        <begin position="44"/>
        <end position="61"/>
    </location>
</feature>
<feature type="domain" description="Lysozyme inhibitor LprI-like N-terminal" evidence="2">
    <location>
        <begin position="74"/>
        <end position="163"/>
    </location>
</feature>
<keyword evidence="4" id="KW-1185">Reference proteome</keyword>
<dbReference type="Proteomes" id="UP000516018">
    <property type="component" value="Chromosome"/>
</dbReference>
<dbReference type="Gene3D" id="1.20.1270.180">
    <property type="match status" value="1"/>
</dbReference>
<dbReference type="PANTHER" id="PTHR39176">
    <property type="entry name" value="PERIPLASMIC PROTEIN-RELATED"/>
    <property type="match status" value="1"/>
</dbReference>
<reference evidence="3 4" key="1">
    <citation type="submission" date="2020-08" db="EMBL/GenBank/DDBJ databases">
        <title>Lysobacter sp. II4 sp. nov., isolated from soil.</title>
        <authorList>
            <person name="Woo C.Y."/>
            <person name="Kim J."/>
        </authorList>
    </citation>
    <scope>NUCLEOTIDE SEQUENCE [LARGE SCALE GENOMIC DNA]</scope>
    <source>
        <strain evidence="3 4">II4</strain>
    </source>
</reference>
<sequence>MVAVAALVACNSTTRGDALPDEHASESVSTAPQVIQPMPVAVPQRTQAEGSDRQQASTTAAGNGGLRQSYYECAQAGDGSTWSMQECIAREAEYQEDRLNKVYQMLRSRLSTERKERLKLDERKWLAERSSNCSWDATNGGQGQRIEANICSLKMTAERVAELERLLASSDV</sequence>
<dbReference type="KEGG" id="lsx:H8B22_11225"/>
<evidence type="ECO:0000256" key="1">
    <source>
        <dbReference type="SAM" id="MobiDB-lite"/>
    </source>
</evidence>
<proteinExistence type="predicted"/>
<evidence type="ECO:0000313" key="3">
    <source>
        <dbReference type="EMBL" id="QNP40064.1"/>
    </source>
</evidence>
<gene>
    <name evidence="3" type="ORF">H8B22_11225</name>
</gene>
<accession>A0A7H0FVJ8</accession>
<dbReference type="InterPro" id="IPR009739">
    <property type="entry name" value="LprI-like_N"/>
</dbReference>
<organism evidence="3 4">
    <name type="scientific">Agrilutibacter terrestris</name>
    <dbReference type="NCBI Taxonomy" id="2865112"/>
    <lineage>
        <taxon>Bacteria</taxon>
        <taxon>Pseudomonadati</taxon>
        <taxon>Pseudomonadota</taxon>
        <taxon>Gammaproteobacteria</taxon>
        <taxon>Lysobacterales</taxon>
        <taxon>Lysobacteraceae</taxon>
        <taxon>Agrilutibacter</taxon>
    </lineage>
</organism>